<keyword evidence="6 8" id="KW-0627">Porphyrin biosynthesis</keyword>
<protein>
    <recommendedName>
        <fullName evidence="8">Porphobilinogen deaminase</fullName>
        <shortName evidence="8">PBG</shortName>
        <ecNumber evidence="8">2.5.1.61</ecNumber>
    </recommendedName>
    <alternativeName>
        <fullName evidence="8">Hydroxymethylbilane synthase</fullName>
        <shortName evidence="8">HMBS</shortName>
    </alternativeName>
    <alternativeName>
        <fullName evidence="8">Pre-uroporphyrinogen synthase</fullName>
    </alternativeName>
</protein>
<dbReference type="InterPro" id="IPR000860">
    <property type="entry name" value="HemC"/>
</dbReference>
<dbReference type="Pfam" id="PF01379">
    <property type="entry name" value="Porphobil_deam"/>
    <property type="match status" value="1"/>
</dbReference>
<sequence length="309" mass="33274">MSERKTIRIATRKSPLALWQANHAGKLLQSHWPDLTIELIPMSTSGDRFLKDRLLVAGGKGLFVKELEDALLSDRADIAVHSMKDVPADLPEGLGLTAICKRDNPMDAFISRPSLNLASLPQGSIIGTSSLRRQAQLLAFRPDLQVKCLRGNINTRLAKLDAGEFDAIILAAAGLERMGMQSFINEVLPQSIMLPACGQGAIGIECRVDDQALKKRLAPLNDEVTTLCVETERRVNARLGGNCHVPIAVYCTVSPPNQLSLQAKVFTPDGKTVLTDRRQGPGNQASDLADACAEALLAQGAQTILGLSP</sequence>
<feature type="domain" description="Porphobilinogen deaminase C-terminal" evidence="10">
    <location>
        <begin position="227"/>
        <end position="297"/>
    </location>
</feature>
<comment type="similarity">
    <text evidence="3 8">Belongs to the HMBS family.</text>
</comment>
<dbReference type="AlphaFoldDB" id="A0A0W0Z609"/>
<evidence type="ECO:0000313" key="11">
    <source>
        <dbReference type="EMBL" id="KTD64350.1"/>
    </source>
</evidence>
<name>A0A0W0Z609_LEGSP</name>
<evidence type="ECO:0000256" key="2">
    <source>
        <dbReference type="ARBA" id="ARBA00004735"/>
    </source>
</evidence>
<dbReference type="SUPFAM" id="SSF54782">
    <property type="entry name" value="Porphobilinogen deaminase (hydroxymethylbilane synthase), C-terminal domain"/>
    <property type="match status" value="1"/>
</dbReference>
<evidence type="ECO:0000256" key="4">
    <source>
        <dbReference type="ARBA" id="ARBA00011245"/>
    </source>
</evidence>
<dbReference type="RefSeq" id="WP_058483095.1">
    <property type="nucleotide sequence ID" value="NZ_CAAAII010000005.1"/>
</dbReference>
<dbReference type="CDD" id="cd13646">
    <property type="entry name" value="PBP2_EcHMBS_like"/>
    <property type="match status" value="1"/>
</dbReference>
<dbReference type="HAMAP" id="MF_00260">
    <property type="entry name" value="Porphobil_deam"/>
    <property type="match status" value="1"/>
</dbReference>
<keyword evidence="5 8" id="KW-0808">Transferase</keyword>
<evidence type="ECO:0000256" key="8">
    <source>
        <dbReference type="HAMAP-Rule" id="MF_00260"/>
    </source>
</evidence>
<dbReference type="GO" id="GO:0004418">
    <property type="term" value="F:hydroxymethylbilane synthase activity"/>
    <property type="evidence" value="ECO:0007669"/>
    <property type="project" value="UniProtKB-UniRule"/>
</dbReference>
<comment type="pathway">
    <text evidence="2">Porphyrin-containing compound metabolism; protoporphyrin-IX biosynthesis; coproporphyrinogen-III from 5-aminolevulinate: step 2/4.</text>
</comment>
<dbReference type="FunFam" id="3.40.190.10:FF:000004">
    <property type="entry name" value="Porphobilinogen deaminase"/>
    <property type="match status" value="1"/>
</dbReference>
<gene>
    <name evidence="8 11" type="primary">hemC</name>
    <name evidence="11" type="ORF">Lspi_1157</name>
</gene>
<dbReference type="PANTHER" id="PTHR11557:SF0">
    <property type="entry name" value="PORPHOBILINOGEN DEAMINASE"/>
    <property type="match status" value="1"/>
</dbReference>
<dbReference type="Pfam" id="PF03900">
    <property type="entry name" value="Porphobil_deamC"/>
    <property type="match status" value="1"/>
</dbReference>
<reference evidence="11 12" key="1">
    <citation type="submission" date="2015-11" db="EMBL/GenBank/DDBJ databases">
        <title>Genomic analysis of 38 Legionella species identifies large and diverse effector repertoires.</title>
        <authorList>
            <person name="Burstein D."/>
            <person name="Amaro F."/>
            <person name="Zusman T."/>
            <person name="Lifshitz Z."/>
            <person name="Cohen O."/>
            <person name="Gilbert J.A."/>
            <person name="Pupko T."/>
            <person name="Shuman H.A."/>
            <person name="Segal G."/>
        </authorList>
    </citation>
    <scope>NUCLEOTIDE SEQUENCE [LARGE SCALE GENOMIC DNA]</scope>
    <source>
        <strain evidence="11 12">Mt.St.Helens-9</strain>
    </source>
</reference>
<dbReference type="GO" id="GO:0006782">
    <property type="term" value="P:protoporphyrinogen IX biosynthetic process"/>
    <property type="evidence" value="ECO:0007669"/>
    <property type="project" value="UniProtKB-UniRule"/>
</dbReference>
<dbReference type="PATRIC" id="fig|452.5.peg.1282"/>
<feature type="domain" description="Porphobilinogen deaminase N-terminal" evidence="9">
    <location>
        <begin position="7"/>
        <end position="214"/>
    </location>
</feature>
<dbReference type="PIRSF" id="PIRSF001438">
    <property type="entry name" value="4pyrrol_synth_OHMeBilane_synth"/>
    <property type="match status" value="1"/>
</dbReference>
<dbReference type="InterPro" id="IPR022417">
    <property type="entry name" value="Porphobilin_deaminase_N"/>
</dbReference>
<dbReference type="OrthoDB" id="9810298at2"/>
<feature type="modified residue" description="S-(dipyrrolylmethanemethyl)cysteine" evidence="8">
    <location>
        <position position="243"/>
    </location>
</feature>
<dbReference type="Gene3D" id="3.40.190.10">
    <property type="entry name" value="Periplasmic binding protein-like II"/>
    <property type="match status" value="2"/>
</dbReference>
<organism evidence="11 12">
    <name type="scientific">Legionella spiritensis</name>
    <dbReference type="NCBI Taxonomy" id="452"/>
    <lineage>
        <taxon>Bacteria</taxon>
        <taxon>Pseudomonadati</taxon>
        <taxon>Pseudomonadota</taxon>
        <taxon>Gammaproteobacteria</taxon>
        <taxon>Legionellales</taxon>
        <taxon>Legionellaceae</taxon>
        <taxon>Legionella</taxon>
    </lineage>
</organism>
<dbReference type="EC" id="2.5.1.61" evidence="8"/>
<dbReference type="PRINTS" id="PR00151">
    <property type="entry name" value="PORPHBDMNASE"/>
</dbReference>
<dbReference type="Gene3D" id="3.30.160.40">
    <property type="entry name" value="Porphobilinogen deaminase, C-terminal domain"/>
    <property type="match status" value="1"/>
</dbReference>
<dbReference type="InterPro" id="IPR022419">
    <property type="entry name" value="Porphobilin_deaminase_cofac_BS"/>
</dbReference>
<dbReference type="SUPFAM" id="SSF53850">
    <property type="entry name" value="Periplasmic binding protein-like II"/>
    <property type="match status" value="1"/>
</dbReference>
<proteinExistence type="inferred from homology"/>
<dbReference type="PANTHER" id="PTHR11557">
    <property type="entry name" value="PORPHOBILINOGEN DEAMINASE"/>
    <property type="match status" value="1"/>
</dbReference>
<dbReference type="InterPro" id="IPR022418">
    <property type="entry name" value="Porphobilinogen_deaminase_C"/>
</dbReference>
<dbReference type="STRING" id="452.Lspi_1157"/>
<evidence type="ECO:0000256" key="5">
    <source>
        <dbReference type="ARBA" id="ARBA00022679"/>
    </source>
</evidence>
<evidence type="ECO:0000256" key="7">
    <source>
        <dbReference type="ARBA" id="ARBA00048169"/>
    </source>
</evidence>
<evidence type="ECO:0000256" key="6">
    <source>
        <dbReference type="ARBA" id="ARBA00023244"/>
    </source>
</evidence>
<comment type="miscellaneous">
    <text evidence="8">The porphobilinogen subunits are added to the dipyrromethane group.</text>
</comment>
<dbReference type="InterPro" id="IPR036803">
    <property type="entry name" value="Porphobilinogen_deaminase_C_sf"/>
</dbReference>
<dbReference type="NCBIfam" id="TIGR00212">
    <property type="entry name" value="hemC"/>
    <property type="match status" value="1"/>
</dbReference>
<evidence type="ECO:0000256" key="1">
    <source>
        <dbReference type="ARBA" id="ARBA00002869"/>
    </source>
</evidence>
<comment type="subunit">
    <text evidence="4 8">Monomer.</text>
</comment>
<dbReference type="EMBL" id="LNYX01000013">
    <property type="protein sequence ID" value="KTD64350.1"/>
    <property type="molecule type" value="Genomic_DNA"/>
</dbReference>
<evidence type="ECO:0000259" key="10">
    <source>
        <dbReference type="Pfam" id="PF03900"/>
    </source>
</evidence>
<accession>A0A0W0Z609</accession>
<dbReference type="FunFam" id="3.40.190.10:FF:000005">
    <property type="entry name" value="Porphobilinogen deaminase"/>
    <property type="match status" value="1"/>
</dbReference>
<dbReference type="Proteomes" id="UP000054877">
    <property type="component" value="Unassembled WGS sequence"/>
</dbReference>
<evidence type="ECO:0000313" key="12">
    <source>
        <dbReference type="Proteomes" id="UP000054877"/>
    </source>
</evidence>
<dbReference type="UniPathway" id="UPA00251">
    <property type="reaction ID" value="UER00319"/>
</dbReference>
<keyword evidence="12" id="KW-1185">Reference proteome</keyword>
<comment type="function">
    <text evidence="1 8">Tetrapolymerization of the monopyrrole PBG into the hydroxymethylbilane pre-uroporphyrinogen in several discrete steps.</text>
</comment>
<dbReference type="PROSITE" id="PS00533">
    <property type="entry name" value="PORPHOBILINOGEN_DEAM"/>
    <property type="match status" value="1"/>
</dbReference>
<evidence type="ECO:0000259" key="9">
    <source>
        <dbReference type="Pfam" id="PF01379"/>
    </source>
</evidence>
<comment type="catalytic activity">
    <reaction evidence="7 8">
        <text>4 porphobilinogen + H2O = hydroxymethylbilane + 4 NH4(+)</text>
        <dbReference type="Rhea" id="RHEA:13185"/>
        <dbReference type="ChEBI" id="CHEBI:15377"/>
        <dbReference type="ChEBI" id="CHEBI:28938"/>
        <dbReference type="ChEBI" id="CHEBI:57845"/>
        <dbReference type="ChEBI" id="CHEBI:58126"/>
        <dbReference type="EC" id="2.5.1.61"/>
    </reaction>
</comment>
<comment type="cofactor">
    <cofactor evidence="8">
        <name>dipyrromethane</name>
        <dbReference type="ChEBI" id="CHEBI:60342"/>
    </cofactor>
    <text evidence="8">Binds 1 dipyrromethane group covalently.</text>
</comment>
<dbReference type="GO" id="GO:0005737">
    <property type="term" value="C:cytoplasm"/>
    <property type="evidence" value="ECO:0007669"/>
    <property type="project" value="UniProtKB-UniRule"/>
</dbReference>
<evidence type="ECO:0000256" key="3">
    <source>
        <dbReference type="ARBA" id="ARBA00005638"/>
    </source>
</evidence>
<comment type="caution">
    <text evidence="11">The sequence shown here is derived from an EMBL/GenBank/DDBJ whole genome shotgun (WGS) entry which is preliminary data.</text>
</comment>